<sequence length="208" mass="21670">MRQKWVILLAGLTMCALAPALPRATSEITYLAGETPLVPEDDLLVEDTFYLTEGIEASENLLPLHKGVTFQAGYLAAGVSVDAAGRLTGAPQRSGTYAAPVRVCSGQLCEEEHVRLIVLQNVPWEPRQLTFFGRPGTPLDGEIGVEGGPGGVLPTFTVTDHAKVPKGVAVGPDGHVGGVPEAAGISEIPVRVCVAGNCAGVVVRLIVV</sequence>
<evidence type="ECO:0000256" key="1">
    <source>
        <dbReference type="SAM" id="SignalP"/>
    </source>
</evidence>
<evidence type="ECO:0000313" key="3">
    <source>
        <dbReference type="Proteomes" id="UP000198953"/>
    </source>
</evidence>
<protein>
    <submittedName>
        <fullName evidence="2">Uncharacterized protein</fullName>
    </submittedName>
</protein>
<dbReference type="Proteomes" id="UP000198953">
    <property type="component" value="Unassembled WGS sequence"/>
</dbReference>
<evidence type="ECO:0000313" key="2">
    <source>
        <dbReference type="EMBL" id="SEK25993.1"/>
    </source>
</evidence>
<proteinExistence type="predicted"/>
<name>A0A1H7FIQ3_9ACTN</name>
<dbReference type="AlphaFoldDB" id="A0A1H7FIQ3"/>
<dbReference type="STRING" id="46177.SAMN05660976_00107"/>
<dbReference type="EMBL" id="FOBF01000001">
    <property type="protein sequence ID" value="SEK25993.1"/>
    <property type="molecule type" value="Genomic_DNA"/>
</dbReference>
<accession>A0A1H7FIQ3</accession>
<organism evidence="2 3">
    <name type="scientific">Nonomuraea pusilla</name>
    <dbReference type="NCBI Taxonomy" id="46177"/>
    <lineage>
        <taxon>Bacteria</taxon>
        <taxon>Bacillati</taxon>
        <taxon>Actinomycetota</taxon>
        <taxon>Actinomycetes</taxon>
        <taxon>Streptosporangiales</taxon>
        <taxon>Streptosporangiaceae</taxon>
        <taxon>Nonomuraea</taxon>
    </lineage>
</organism>
<feature type="signal peptide" evidence="1">
    <location>
        <begin position="1"/>
        <end position="20"/>
    </location>
</feature>
<keyword evidence="1" id="KW-0732">Signal</keyword>
<feature type="chain" id="PRO_5038419410" evidence="1">
    <location>
        <begin position="21"/>
        <end position="208"/>
    </location>
</feature>
<gene>
    <name evidence="2" type="ORF">SAMN05660976_00107</name>
</gene>
<keyword evidence="3" id="KW-1185">Reference proteome</keyword>
<reference evidence="2 3" key="1">
    <citation type="submission" date="2016-10" db="EMBL/GenBank/DDBJ databases">
        <authorList>
            <person name="de Groot N.N."/>
        </authorList>
    </citation>
    <scope>NUCLEOTIDE SEQUENCE [LARGE SCALE GENOMIC DNA]</scope>
    <source>
        <strain evidence="2 3">DSM 43357</strain>
    </source>
</reference>